<protein>
    <submittedName>
        <fullName evidence="1">T9SS C-terminal target domain-containing protein</fullName>
    </submittedName>
</protein>
<evidence type="ECO:0000313" key="2">
    <source>
        <dbReference type="Proteomes" id="UP000283522"/>
    </source>
</evidence>
<dbReference type="NCBIfam" id="TIGR04183">
    <property type="entry name" value="Por_Secre_tail"/>
    <property type="match status" value="1"/>
</dbReference>
<gene>
    <name evidence="1" type="ORF">D0X99_07235</name>
</gene>
<dbReference type="Proteomes" id="UP000283522">
    <property type="component" value="Unassembled WGS sequence"/>
</dbReference>
<accession>A0A418PT15</accession>
<organism evidence="1 2">
    <name type="scientific">Algoriphagus lacus</name>
    <dbReference type="NCBI Taxonomy" id="2056311"/>
    <lineage>
        <taxon>Bacteria</taxon>
        <taxon>Pseudomonadati</taxon>
        <taxon>Bacteroidota</taxon>
        <taxon>Cytophagia</taxon>
        <taxon>Cytophagales</taxon>
        <taxon>Cyclobacteriaceae</taxon>
        <taxon>Algoriphagus</taxon>
    </lineage>
</organism>
<dbReference type="InterPro" id="IPR026444">
    <property type="entry name" value="Secre_tail"/>
</dbReference>
<evidence type="ECO:0000313" key="1">
    <source>
        <dbReference type="EMBL" id="RIW16155.1"/>
    </source>
</evidence>
<comment type="caution">
    <text evidence="1">The sequence shown here is derived from an EMBL/GenBank/DDBJ whole genome shotgun (WGS) entry which is preliminary data.</text>
</comment>
<reference evidence="1 2" key="1">
    <citation type="submission" date="2018-09" db="EMBL/GenBank/DDBJ databases">
        <authorList>
            <person name="Wang X."/>
            <person name="Du Z."/>
        </authorList>
    </citation>
    <scope>NUCLEOTIDE SEQUENCE [LARGE SCALE GENOMIC DNA]</scope>
    <source>
        <strain evidence="1 2">N3</strain>
    </source>
</reference>
<keyword evidence="2" id="KW-1185">Reference proteome</keyword>
<dbReference type="AlphaFoldDB" id="A0A418PT15"/>
<proteinExistence type="predicted"/>
<name>A0A418PT15_9BACT</name>
<sequence length="782" mass="86659">MPFFNFNYFLNQFFMVAFCCKAPLREFFFCRIYRLFLAVAEVWMILNPVFSQDLNAYKTIASGDFPNVGIWQIWNGSTWNPATVKPSLGNDIYIDQTHTLRLIGNEQVKSVFINAEAGADEKLNLNGFNLDIYGTLQGFGGSAPGTPNRAWNSTNWIGNSISSTITFRGNSRTIIPLNSWSAQSDRSRYSVIFDPGTSAELIVEEAFKSLSFTVKSGTVIQKLDKSVIPSDCPTFSFNTETSVFGAGPFGQFVIEPGATLISDCNSDILFRSGTVSALNFDVQNGGTLILEGNAPRIEAANFQLNGKIIYRGGTTPKSYLASSFSDAASPQSVRDVELQGNQNLNLPNQLILLGNLQKSGSGNFITTSTSLTLMGSHDQEILGFPLAVRDLTLNKMGGVFYPNGILTVQRNLTLTQGSADLEGNELRINTGGSGSLSYTGGSWRNVGLFTYFNIPGTLSGNNSTFPFEDTQNGGIRKVQLLGNSAGGNLSIQFTEYEGAEYNSGFNDSDGTKILYRLFSYFQFSNISPSANPLELRISADKLIVDDEDDLRIVGTGYASPGTHLPGLNPVDLWARRSLTFADLPGKNFTVGSYRTLTILPVSWLEVNSTSTSKGNLISWKVAWERNNMVFEIYRSQNPLANWEKVGLVNSSGITDAIQDYEFLDTLHDRFKDHYYRIRQVDWSGRYSWSEVTKVPKTKDFGVEELVIYPNPYESGKLHLYIPDYRDGSYAQLSIQDAQGKLVDRSAYNESNLTRVVEDLAPGLHFIHVKMENRVFIGKLIRK</sequence>
<dbReference type="EMBL" id="QXML01000003">
    <property type="protein sequence ID" value="RIW16155.1"/>
    <property type="molecule type" value="Genomic_DNA"/>
</dbReference>